<gene>
    <name evidence="2" type="ordered locus">Sinac_0890</name>
</gene>
<sequence length="74" mass="8203">MDSSAFHVLLIPICQGIGFGLIAGTMIHRAIGWLTARGDRLTSAREDSFALENWRQDEGSPKIGDSRVNWKNAF</sequence>
<evidence type="ECO:0000313" key="3">
    <source>
        <dbReference type="Proteomes" id="UP000010798"/>
    </source>
</evidence>
<dbReference type="AlphaFoldDB" id="L0D8V1"/>
<dbReference type="HOGENOM" id="CLU_2685846_0_0_0"/>
<keyword evidence="1" id="KW-0472">Membrane</keyword>
<reference evidence="2 3" key="1">
    <citation type="submission" date="2012-02" db="EMBL/GenBank/DDBJ databases">
        <title>Complete sequence of chromosome of Singulisphaera acidiphila DSM 18658.</title>
        <authorList>
            <consortium name="US DOE Joint Genome Institute (JGI-PGF)"/>
            <person name="Lucas S."/>
            <person name="Copeland A."/>
            <person name="Lapidus A."/>
            <person name="Glavina del Rio T."/>
            <person name="Dalin E."/>
            <person name="Tice H."/>
            <person name="Bruce D."/>
            <person name="Goodwin L."/>
            <person name="Pitluck S."/>
            <person name="Peters L."/>
            <person name="Ovchinnikova G."/>
            <person name="Chertkov O."/>
            <person name="Kyrpides N."/>
            <person name="Mavromatis K."/>
            <person name="Ivanova N."/>
            <person name="Brettin T."/>
            <person name="Detter J.C."/>
            <person name="Han C."/>
            <person name="Larimer F."/>
            <person name="Land M."/>
            <person name="Hauser L."/>
            <person name="Markowitz V."/>
            <person name="Cheng J.-F."/>
            <person name="Hugenholtz P."/>
            <person name="Woyke T."/>
            <person name="Wu D."/>
            <person name="Tindall B."/>
            <person name="Pomrenke H."/>
            <person name="Brambilla E."/>
            <person name="Klenk H.-P."/>
            <person name="Eisen J.A."/>
        </authorList>
    </citation>
    <scope>NUCLEOTIDE SEQUENCE [LARGE SCALE GENOMIC DNA]</scope>
    <source>
        <strain evidence="3">ATCC BAA-1392 / DSM 18658 / VKM B-2454 / MOB10</strain>
    </source>
</reference>
<name>L0D8V1_SINAD</name>
<keyword evidence="1" id="KW-1133">Transmembrane helix</keyword>
<organism evidence="2 3">
    <name type="scientific">Singulisphaera acidiphila (strain ATCC BAA-1392 / DSM 18658 / VKM B-2454 / MOB10)</name>
    <dbReference type="NCBI Taxonomy" id="886293"/>
    <lineage>
        <taxon>Bacteria</taxon>
        <taxon>Pseudomonadati</taxon>
        <taxon>Planctomycetota</taxon>
        <taxon>Planctomycetia</taxon>
        <taxon>Isosphaerales</taxon>
        <taxon>Isosphaeraceae</taxon>
        <taxon>Singulisphaera</taxon>
    </lineage>
</organism>
<dbReference type="EMBL" id="CP003364">
    <property type="protein sequence ID" value="AGA25295.1"/>
    <property type="molecule type" value="Genomic_DNA"/>
</dbReference>
<proteinExistence type="predicted"/>
<keyword evidence="1" id="KW-0812">Transmembrane</keyword>
<feature type="transmembrane region" description="Helical" evidence="1">
    <location>
        <begin position="6"/>
        <end position="27"/>
    </location>
</feature>
<dbReference type="Proteomes" id="UP000010798">
    <property type="component" value="Chromosome"/>
</dbReference>
<evidence type="ECO:0000256" key="1">
    <source>
        <dbReference type="SAM" id="Phobius"/>
    </source>
</evidence>
<dbReference type="RefSeq" id="WP_015244473.1">
    <property type="nucleotide sequence ID" value="NC_019892.1"/>
</dbReference>
<evidence type="ECO:0000313" key="2">
    <source>
        <dbReference type="EMBL" id="AGA25295.1"/>
    </source>
</evidence>
<dbReference type="STRING" id="886293.Sinac_0890"/>
<accession>L0D8V1</accession>
<dbReference type="KEGG" id="saci:Sinac_0890"/>
<keyword evidence="3" id="KW-1185">Reference proteome</keyword>
<protein>
    <submittedName>
        <fullName evidence="2">Uncharacterized protein</fullName>
    </submittedName>
</protein>